<reference evidence="13 14" key="1">
    <citation type="submission" date="2018-01" db="EMBL/GenBank/DDBJ databases">
        <title>Metagenomic assembled genomes from two thermal pools in the Uzon Caldera, Kamchatka, Russia.</title>
        <authorList>
            <person name="Wilkins L."/>
            <person name="Ettinger C."/>
        </authorList>
    </citation>
    <scope>NUCLEOTIDE SEQUENCE [LARGE SCALE GENOMIC DNA]</scope>
    <source>
        <strain evidence="13">ZAV-07</strain>
    </source>
</reference>
<gene>
    <name evidence="11" type="primary">rpoA</name>
    <name evidence="13" type="ORF">C0189_04530</name>
</gene>
<name>A0A2J6WDW4_9BACT</name>
<keyword evidence="5 11" id="KW-0808">Transferase</keyword>
<comment type="caution">
    <text evidence="13">The sequence shown here is derived from an EMBL/GenBank/DDBJ whole genome shotgun (WGS) entry which is preliminary data.</text>
</comment>
<dbReference type="Proteomes" id="UP000237040">
    <property type="component" value="Unassembled WGS sequence"/>
</dbReference>
<dbReference type="AlphaFoldDB" id="A0A2J6WDW4"/>
<dbReference type="SMART" id="SM00662">
    <property type="entry name" value="RPOLD"/>
    <property type="match status" value="1"/>
</dbReference>
<dbReference type="InterPro" id="IPR011263">
    <property type="entry name" value="DNA-dir_RNA_pol_RpoA/D/Rpb3"/>
</dbReference>
<feature type="region of interest" description="Alpha C-terminal domain (alpha-CTD)" evidence="11">
    <location>
        <begin position="238"/>
        <end position="304"/>
    </location>
</feature>
<dbReference type="GO" id="GO:0003899">
    <property type="term" value="F:DNA-directed RNA polymerase activity"/>
    <property type="evidence" value="ECO:0007669"/>
    <property type="project" value="UniProtKB-UniRule"/>
</dbReference>
<comment type="similarity">
    <text evidence="1 11">Belongs to the RNA polymerase alpha chain family.</text>
</comment>
<dbReference type="GO" id="GO:0005737">
    <property type="term" value="C:cytoplasm"/>
    <property type="evidence" value="ECO:0007669"/>
    <property type="project" value="UniProtKB-ARBA"/>
</dbReference>
<comment type="subunit">
    <text evidence="11">Homodimer. The RNAP catalytic core consists of 2 alpha, 1 beta, 1 beta' and 1 omega subunit. When a sigma factor is associated with the core the holoenzyme is formed, which can initiate transcription.</text>
</comment>
<evidence type="ECO:0000256" key="6">
    <source>
        <dbReference type="ARBA" id="ARBA00022695"/>
    </source>
</evidence>
<dbReference type="Gene3D" id="2.170.120.12">
    <property type="entry name" value="DNA-directed RNA polymerase, insert domain"/>
    <property type="match status" value="1"/>
</dbReference>
<dbReference type="InterPro" id="IPR011773">
    <property type="entry name" value="DNA-dir_RpoA"/>
</dbReference>
<evidence type="ECO:0000256" key="2">
    <source>
        <dbReference type="ARBA" id="ARBA00012418"/>
    </source>
</evidence>
<evidence type="ECO:0000256" key="9">
    <source>
        <dbReference type="ARBA" id="ARBA00033070"/>
    </source>
</evidence>
<dbReference type="InterPro" id="IPR036603">
    <property type="entry name" value="RBP11-like"/>
</dbReference>
<dbReference type="EC" id="2.7.7.6" evidence="2 11"/>
<comment type="function">
    <text evidence="11">DNA-dependent RNA polymerase catalyzes the transcription of DNA into RNA using the four ribonucleoside triphosphates as substrates.</text>
</comment>
<dbReference type="InterPro" id="IPR036643">
    <property type="entry name" value="RNApol_insert_sf"/>
</dbReference>
<dbReference type="Gene3D" id="1.10.150.20">
    <property type="entry name" value="5' to 3' exonuclease, C-terminal subdomain"/>
    <property type="match status" value="1"/>
</dbReference>
<dbReference type="RefSeq" id="WP_424586876.1">
    <property type="nucleotide sequence ID" value="NZ_JBNARP010000026.1"/>
</dbReference>
<dbReference type="Pfam" id="PF03118">
    <property type="entry name" value="RNA_pol_A_CTD"/>
    <property type="match status" value="1"/>
</dbReference>
<sequence>MWRLENISLEVLKEEGNYGEFKFSPLESGFGLTLGTAIRRILLSSIEGVAPVGVYIDGVIHEFSTIEGVVEDVEQIILNVKKLIISMEAIDKTILRFEKTGEGELKASDLIHTSEVTIHNPDLHIATISSSKGRLSGEIYIRRGKGYLLEEAVEKLEDFPQIVIPIDANFSPVVKATFRVEPTRFEESVDFDALIVGVQTKGNKTPRQCLIEAINVLLDYSNVFNKLLNGSKIGDISDDIKNMKIEALNLPERAYNVLVKNNINTVGDLIKHSAKDLLDLDKFGVASLKSVEEALGKLGLKLRE</sequence>
<evidence type="ECO:0000256" key="3">
    <source>
        <dbReference type="ARBA" id="ARBA00015972"/>
    </source>
</evidence>
<evidence type="ECO:0000256" key="4">
    <source>
        <dbReference type="ARBA" id="ARBA00022478"/>
    </source>
</evidence>
<organism evidence="13 14">
    <name type="scientific">Caldisericum exile</name>
    <dbReference type="NCBI Taxonomy" id="693075"/>
    <lineage>
        <taxon>Bacteria</taxon>
        <taxon>Pseudomonadati</taxon>
        <taxon>Caldisericota/Cryosericota group</taxon>
        <taxon>Caldisericota</taxon>
        <taxon>Caldisericia</taxon>
        <taxon>Caldisericales</taxon>
        <taxon>Caldisericaceae</taxon>
        <taxon>Caldisericum</taxon>
    </lineage>
</organism>
<comment type="catalytic activity">
    <reaction evidence="10 11">
        <text>RNA(n) + a ribonucleoside 5'-triphosphate = RNA(n+1) + diphosphate</text>
        <dbReference type="Rhea" id="RHEA:21248"/>
        <dbReference type="Rhea" id="RHEA-COMP:14527"/>
        <dbReference type="Rhea" id="RHEA-COMP:17342"/>
        <dbReference type="ChEBI" id="CHEBI:33019"/>
        <dbReference type="ChEBI" id="CHEBI:61557"/>
        <dbReference type="ChEBI" id="CHEBI:140395"/>
        <dbReference type="EC" id="2.7.7.6"/>
    </reaction>
</comment>
<evidence type="ECO:0000256" key="10">
    <source>
        <dbReference type="ARBA" id="ARBA00048552"/>
    </source>
</evidence>
<feature type="domain" description="DNA-directed RNA polymerase RpoA/D/Rpb3-type" evidence="12">
    <location>
        <begin position="18"/>
        <end position="227"/>
    </location>
</feature>
<proteinExistence type="inferred from homology"/>
<dbReference type="Pfam" id="PF01193">
    <property type="entry name" value="RNA_pol_L"/>
    <property type="match status" value="1"/>
</dbReference>
<dbReference type="Gene3D" id="3.30.1360.10">
    <property type="entry name" value="RNA polymerase, RBP11-like subunit"/>
    <property type="match status" value="1"/>
</dbReference>
<accession>A0A2J6WDW4</accession>
<evidence type="ECO:0000313" key="13">
    <source>
        <dbReference type="EMBL" id="PMP66778.1"/>
    </source>
</evidence>
<evidence type="ECO:0000256" key="7">
    <source>
        <dbReference type="ARBA" id="ARBA00023163"/>
    </source>
</evidence>
<keyword evidence="4 11" id="KW-0240">DNA-directed RNA polymerase</keyword>
<comment type="domain">
    <text evidence="11">The N-terminal domain is essential for RNAP assembly and basal transcription, whereas the C-terminal domain is involved in interaction with transcriptional regulators and with upstream promoter elements.</text>
</comment>
<evidence type="ECO:0000313" key="14">
    <source>
        <dbReference type="Proteomes" id="UP000237040"/>
    </source>
</evidence>
<dbReference type="Pfam" id="PF01000">
    <property type="entry name" value="RNA_pol_A_bac"/>
    <property type="match status" value="1"/>
</dbReference>
<dbReference type="FunFam" id="2.170.120.12:FF:000001">
    <property type="entry name" value="DNA-directed RNA polymerase subunit alpha"/>
    <property type="match status" value="1"/>
</dbReference>
<dbReference type="NCBIfam" id="TIGR02027">
    <property type="entry name" value="rpoA"/>
    <property type="match status" value="1"/>
</dbReference>
<dbReference type="SUPFAM" id="SSF47789">
    <property type="entry name" value="C-terminal domain of RNA polymerase alpha subunit"/>
    <property type="match status" value="1"/>
</dbReference>
<evidence type="ECO:0000256" key="1">
    <source>
        <dbReference type="ARBA" id="ARBA00007123"/>
    </source>
</evidence>
<keyword evidence="7 11" id="KW-0804">Transcription</keyword>
<dbReference type="InterPro" id="IPR011262">
    <property type="entry name" value="DNA-dir_RNA_pol_insert"/>
</dbReference>
<dbReference type="NCBIfam" id="NF003519">
    <property type="entry name" value="PRK05182.2-5"/>
    <property type="match status" value="1"/>
</dbReference>
<dbReference type="GO" id="GO:0046983">
    <property type="term" value="F:protein dimerization activity"/>
    <property type="evidence" value="ECO:0007669"/>
    <property type="project" value="InterPro"/>
</dbReference>
<dbReference type="SUPFAM" id="SSF56553">
    <property type="entry name" value="Insert subdomain of RNA polymerase alpha subunit"/>
    <property type="match status" value="1"/>
</dbReference>
<dbReference type="InterPro" id="IPR011260">
    <property type="entry name" value="RNAP_asu_C"/>
</dbReference>
<dbReference type="GO" id="GO:0006351">
    <property type="term" value="P:DNA-templated transcription"/>
    <property type="evidence" value="ECO:0007669"/>
    <property type="project" value="UniProtKB-UniRule"/>
</dbReference>
<dbReference type="EMBL" id="PNIL01000064">
    <property type="protein sequence ID" value="PMP66778.1"/>
    <property type="molecule type" value="Genomic_DNA"/>
</dbReference>
<evidence type="ECO:0000259" key="12">
    <source>
        <dbReference type="SMART" id="SM00662"/>
    </source>
</evidence>
<dbReference type="SUPFAM" id="SSF55257">
    <property type="entry name" value="RBP11-like subunits of RNA polymerase"/>
    <property type="match status" value="1"/>
</dbReference>
<dbReference type="CDD" id="cd06928">
    <property type="entry name" value="RNAP_alpha_NTD"/>
    <property type="match status" value="1"/>
</dbReference>
<protein>
    <recommendedName>
        <fullName evidence="3 11">DNA-directed RNA polymerase subunit alpha</fullName>
        <shortName evidence="11">RNAP subunit alpha</shortName>
        <ecNumber evidence="2 11">2.7.7.6</ecNumber>
    </recommendedName>
    <alternativeName>
        <fullName evidence="9 11">RNA polymerase subunit alpha</fullName>
    </alternativeName>
    <alternativeName>
        <fullName evidence="8 11">Transcriptase subunit alpha</fullName>
    </alternativeName>
</protein>
<keyword evidence="6 11" id="KW-0548">Nucleotidyltransferase</keyword>
<dbReference type="GO" id="GO:0000428">
    <property type="term" value="C:DNA-directed RNA polymerase complex"/>
    <property type="evidence" value="ECO:0007669"/>
    <property type="project" value="UniProtKB-KW"/>
</dbReference>
<feature type="region of interest" description="Alpha N-terminal domain (alpha-NTD)" evidence="11">
    <location>
        <begin position="1"/>
        <end position="237"/>
    </location>
</feature>
<dbReference type="GO" id="GO:0003677">
    <property type="term" value="F:DNA binding"/>
    <property type="evidence" value="ECO:0007669"/>
    <property type="project" value="UniProtKB-UniRule"/>
</dbReference>
<evidence type="ECO:0000256" key="11">
    <source>
        <dbReference type="HAMAP-Rule" id="MF_00059"/>
    </source>
</evidence>
<evidence type="ECO:0000256" key="5">
    <source>
        <dbReference type="ARBA" id="ARBA00022679"/>
    </source>
</evidence>
<evidence type="ECO:0000256" key="8">
    <source>
        <dbReference type="ARBA" id="ARBA00032524"/>
    </source>
</evidence>
<dbReference type="HAMAP" id="MF_00059">
    <property type="entry name" value="RNApol_bact_RpoA"/>
    <property type="match status" value="1"/>
</dbReference>